<comment type="caution">
    <text evidence="6">The sequence shown here is derived from an EMBL/GenBank/DDBJ whole genome shotgun (WGS) entry which is preliminary data.</text>
</comment>
<dbReference type="InterPro" id="IPR011009">
    <property type="entry name" value="Kinase-like_dom_sf"/>
</dbReference>
<evidence type="ECO:0000256" key="2">
    <source>
        <dbReference type="ARBA" id="ARBA00022695"/>
    </source>
</evidence>
<feature type="domain" description="MobA-like NTP transferase" evidence="5">
    <location>
        <begin position="5"/>
        <end position="125"/>
    </location>
</feature>
<evidence type="ECO:0000259" key="4">
    <source>
        <dbReference type="Pfam" id="PF01636"/>
    </source>
</evidence>
<evidence type="ECO:0000256" key="3">
    <source>
        <dbReference type="ARBA" id="ARBA00022842"/>
    </source>
</evidence>
<dbReference type="Proteomes" id="UP000192074">
    <property type="component" value="Unassembled WGS sequence"/>
</dbReference>
<dbReference type="PANTHER" id="PTHR43584:SF8">
    <property type="entry name" value="N-ACETYLMURAMATE ALPHA-1-PHOSPHATE URIDYLYLTRANSFERASE"/>
    <property type="match status" value="1"/>
</dbReference>
<gene>
    <name evidence="6" type="ORF">AGR4A_Lc1677</name>
</gene>
<dbReference type="EMBL" id="FCNL01000029">
    <property type="protein sequence ID" value="CVI20790.1"/>
    <property type="molecule type" value="Genomic_DNA"/>
</dbReference>
<dbReference type="Pfam" id="PF12804">
    <property type="entry name" value="NTP_transf_3"/>
    <property type="match status" value="1"/>
</dbReference>
<dbReference type="Gene3D" id="3.90.550.10">
    <property type="entry name" value="Spore Coat Polysaccharide Biosynthesis Protein SpsA, Chain A"/>
    <property type="match status" value="1"/>
</dbReference>
<sequence>MPDYVVVQAGGRGSRLRHLTWNKPKCLVSVEGRPILYRIFDKFPEAKFIVIGDYKFDELRSYLQMEPPPCDYSLVNTKETGTASGIYEAIREIDDASSIVVIWSDILVDGTELNDELNRRIRDTDFGVVLTDNFVCRWSMTEEGALAENPSTTNGVAGIFYMKNKSALAEVPAGGEFVKWVSRNISGFDSFTFNAMREVGDFDTIQGLNESSSYCRFFNNIVIKDEVVKKTLTDERYRNVAQDEVNWYKEVSAREFRHIPQIHSYSPLEMQRIRGKHLFELEEMESASRRKLIEDYLDVLGELHALDSTPADFEACHSVYFRKTVSRTREIESINPFASRKSLVINGLKCKNYLHDDYLPELEKIVSDICEVEKFSVIHGDCTFSNSLLSDDGRIYLIDPRGSFDKHKVFGDPRYDFAKLYYSSYSNYDGFNRRKFKLYLDADAGISEVLTDKSLFKSVSESVFKEAFGPKLADIKVINAMIWASLSGYAKDDFDSAIGSYCLGIYYLNKALK</sequence>
<dbReference type="Pfam" id="PF01636">
    <property type="entry name" value="APH"/>
    <property type="match status" value="1"/>
</dbReference>
<dbReference type="InterPro" id="IPR025877">
    <property type="entry name" value="MobA-like_NTP_Trfase"/>
</dbReference>
<feature type="domain" description="Aminoglycoside phosphotransferase" evidence="4">
    <location>
        <begin position="233"/>
        <end position="434"/>
    </location>
</feature>
<protein>
    <recommendedName>
        <fullName evidence="8">MobA-like NTP transferase domain-containing protein</fullName>
    </recommendedName>
</protein>
<evidence type="ECO:0000259" key="5">
    <source>
        <dbReference type="Pfam" id="PF12804"/>
    </source>
</evidence>
<evidence type="ECO:0000256" key="1">
    <source>
        <dbReference type="ARBA" id="ARBA00022679"/>
    </source>
</evidence>
<dbReference type="InterPro" id="IPR002575">
    <property type="entry name" value="Aminoglycoside_PTrfase"/>
</dbReference>
<name>A0A822V714_AGRTU</name>
<organism evidence="6 7">
    <name type="scientific">Agrobacterium tumefaciens str. B6</name>
    <dbReference type="NCBI Taxonomy" id="1183423"/>
    <lineage>
        <taxon>Bacteria</taxon>
        <taxon>Pseudomonadati</taxon>
        <taxon>Pseudomonadota</taxon>
        <taxon>Alphaproteobacteria</taxon>
        <taxon>Hyphomicrobiales</taxon>
        <taxon>Rhizobiaceae</taxon>
        <taxon>Rhizobium/Agrobacterium group</taxon>
        <taxon>Agrobacterium</taxon>
        <taxon>Agrobacterium tumefaciens complex</taxon>
    </lineage>
</organism>
<dbReference type="Gene3D" id="3.90.1200.10">
    <property type="match status" value="1"/>
</dbReference>
<evidence type="ECO:0000313" key="6">
    <source>
        <dbReference type="EMBL" id="CVI20790.1"/>
    </source>
</evidence>
<dbReference type="GO" id="GO:0016779">
    <property type="term" value="F:nucleotidyltransferase activity"/>
    <property type="evidence" value="ECO:0007669"/>
    <property type="project" value="UniProtKB-KW"/>
</dbReference>
<keyword evidence="2" id="KW-0548">Nucleotidyltransferase</keyword>
<dbReference type="AlphaFoldDB" id="A0A822V714"/>
<accession>A0A822V714</accession>
<proteinExistence type="predicted"/>
<keyword evidence="3" id="KW-0460">Magnesium</keyword>
<evidence type="ECO:0000313" key="7">
    <source>
        <dbReference type="Proteomes" id="UP000192074"/>
    </source>
</evidence>
<keyword evidence="1" id="KW-0808">Transferase</keyword>
<reference evidence="6 7" key="1">
    <citation type="submission" date="2016-01" db="EMBL/GenBank/DDBJ databases">
        <authorList>
            <person name="Regsiter A."/>
            <person name="william w."/>
        </authorList>
    </citation>
    <scope>NUCLEOTIDE SEQUENCE [LARGE SCALE GENOMIC DNA]</scope>
    <source>
        <strain evidence="6 7">B6</strain>
    </source>
</reference>
<dbReference type="SUPFAM" id="SSF53448">
    <property type="entry name" value="Nucleotide-diphospho-sugar transferases"/>
    <property type="match status" value="1"/>
</dbReference>
<dbReference type="SUPFAM" id="SSF56112">
    <property type="entry name" value="Protein kinase-like (PK-like)"/>
    <property type="match status" value="1"/>
</dbReference>
<dbReference type="InterPro" id="IPR029044">
    <property type="entry name" value="Nucleotide-diphossugar_trans"/>
</dbReference>
<dbReference type="InterPro" id="IPR050065">
    <property type="entry name" value="GlmU-like"/>
</dbReference>
<evidence type="ECO:0008006" key="8">
    <source>
        <dbReference type="Google" id="ProtNLM"/>
    </source>
</evidence>
<dbReference type="RefSeq" id="WP_080868640.1">
    <property type="nucleotide sequence ID" value="NZ_LMVK01000049.1"/>
</dbReference>
<dbReference type="PANTHER" id="PTHR43584">
    <property type="entry name" value="NUCLEOTIDYL TRANSFERASE"/>
    <property type="match status" value="1"/>
</dbReference>